<evidence type="ECO:0000256" key="2">
    <source>
        <dbReference type="ARBA" id="ARBA00008351"/>
    </source>
</evidence>
<accession>W8KI95</accession>
<keyword evidence="8" id="KW-1185">Reference proteome</keyword>
<name>W8KI95_9GAMM</name>
<dbReference type="PATRIC" id="fig|1354791.3.peg.2559"/>
<comment type="function">
    <text evidence="1 6">May protect the nitrogenase Fe-Mo protein from oxidative damage.</text>
</comment>
<dbReference type="RefSeq" id="WP_025281988.1">
    <property type="nucleotide sequence ID" value="NZ_CP007268.1"/>
</dbReference>
<evidence type="ECO:0000256" key="4">
    <source>
        <dbReference type="ARBA" id="ARBA00016274"/>
    </source>
</evidence>
<dbReference type="GO" id="GO:0009399">
    <property type="term" value="P:nitrogen fixation"/>
    <property type="evidence" value="ECO:0007669"/>
    <property type="project" value="UniProtKB-UniRule"/>
</dbReference>
<dbReference type="PIRSF" id="PIRSF005790">
    <property type="entry name" value="NifW"/>
    <property type="match status" value="1"/>
</dbReference>
<reference evidence="7 8" key="1">
    <citation type="journal article" date="2014" name="J Genomics">
        <title>Draft Genome Sequence of the Extremely Halophilic Phototrophic Purple Sulfur Bacterium Halorhodospira halochloris.</title>
        <authorList>
            <person name="Singh K.S."/>
            <person name="Kirksey J."/>
            <person name="Hoff W.D."/>
            <person name="Deole R."/>
        </authorList>
    </citation>
    <scope>NUCLEOTIDE SEQUENCE [LARGE SCALE GENOMIC DNA]</scope>
    <source>
        <strain evidence="7 8">A</strain>
    </source>
</reference>
<comment type="subunit">
    <text evidence="3 6">Homotrimer; associates with NifD.</text>
</comment>
<reference evidence="8" key="2">
    <citation type="submission" date="2014-02" db="EMBL/GenBank/DDBJ databases">
        <title>Draft Genome Sequence of extremely halophilic bacteria Halorhodospira halochloris.</title>
        <authorList>
            <person name="Singh K.S."/>
        </authorList>
    </citation>
    <scope>NUCLEOTIDE SEQUENCE [LARGE SCALE GENOMIC DNA]</scope>
    <source>
        <strain evidence="8">A</strain>
    </source>
</reference>
<evidence type="ECO:0000256" key="1">
    <source>
        <dbReference type="ARBA" id="ARBA00002247"/>
    </source>
</evidence>
<evidence type="ECO:0000256" key="5">
    <source>
        <dbReference type="ARBA" id="ARBA00023231"/>
    </source>
</evidence>
<dbReference type="OrthoDB" id="9811868at2"/>
<gene>
    <name evidence="6" type="primary">nifW</name>
    <name evidence="7" type="ORF">M911_10545</name>
</gene>
<proteinExistence type="inferred from homology"/>
<evidence type="ECO:0000256" key="6">
    <source>
        <dbReference type="HAMAP-Rule" id="MF_00529"/>
    </source>
</evidence>
<evidence type="ECO:0000313" key="8">
    <source>
        <dbReference type="Proteomes" id="UP000019442"/>
    </source>
</evidence>
<dbReference type="AlphaFoldDB" id="W8KI95"/>
<dbReference type="InterPro" id="IPR004893">
    <property type="entry name" value="NifW"/>
</dbReference>
<dbReference type="EMBL" id="CP007268">
    <property type="protein sequence ID" value="AHK79519.1"/>
    <property type="molecule type" value="Genomic_DNA"/>
</dbReference>
<keyword evidence="5 6" id="KW-0535">Nitrogen fixation</keyword>
<evidence type="ECO:0000256" key="3">
    <source>
        <dbReference type="ARBA" id="ARBA00011284"/>
    </source>
</evidence>
<organism evidence="7 8">
    <name type="scientific">Ectothiorhodospira haloalkaliphila</name>
    <dbReference type="NCBI Taxonomy" id="421628"/>
    <lineage>
        <taxon>Bacteria</taxon>
        <taxon>Pseudomonadati</taxon>
        <taxon>Pseudomonadota</taxon>
        <taxon>Gammaproteobacteria</taxon>
        <taxon>Chromatiales</taxon>
        <taxon>Ectothiorhodospiraceae</taxon>
        <taxon>Ectothiorhodospira</taxon>
    </lineage>
</organism>
<dbReference type="HAMAP" id="MF_00529">
    <property type="entry name" value="NifW"/>
    <property type="match status" value="1"/>
</dbReference>
<dbReference type="KEGG" id="hhc:M911_10545"/>
<dbReference type="Proteomes" id="UP000019442">
    <property type="component" value="Chromosome"/>
</dbReference>
<dbReference type="Pfam" id="PF03206">
    <property type="entry name" value="NifW"/>
    <property type="match status" value="1"/>
</dbReference>
<dbReference type="HOGENOM" id="CLU_145318_1_0_6"/>
<evidence type="ECO:0000313" key="7">
    <source>
        <dbReference type="EMBL" id="AHK79519.1"/>
    </source>
</evidence>
<comment type="similarity">
    <text evidence="2 6">Belongs to the NifW family.</text>
</comment>
<sequence>MNAEALQDDLQDLESAEDFLEYFDIPYDEATVKVNRLHILQRFHDYLAAQTPGESGDAGALRDLYRGLLAQAYSDFVNSDAQTEKVFKVFQRPPPGVAYVSLDEAFGRKS</sequence>
<protein>
    <recommendedName>
        <fullName evidence="4 6">Nitrogenase-stabilizing/protective protein NifW</fullName>
    </recommendedName>
</protein>